<dbReference type="InParanoid" id="D8U806"/>
<accession>D8U806</accession>
<reference evidence="3 4" key="1">
    <citation type="journal article" date="2010" name="Science">
        <title>Genomic analysis of organismal complexity in the multicellular green alga Volvox carteri.</title>
        <authorList>
            <person name="Prochnik S.E."/>
            <person name="Umen J."/>
            <person name="Nedelcu A.M."/>
            <person name="Hallmann A."/>
            <person name="Miller S.M."/>
            <person name="Nishii I."/>
            <person name="Ferris P."/>
            <person name="Kuo A."/>
            <person name="Mitros T."/>
            <person name="Fritz-Laylin L.K."/>
            <person name="Hellsten U."/>
            <person name="Chapman J."/>
            <person name="Simakov O."/>
            <person name="Rensing S.A."/>
            <person name="Terry A."/>
            <person name="Pangilinan J."/>
            <person name="Kapitonov V."/>
            <person name="Jurka J."/>
            <person name="Salamov A."/>
            <person name="Shapiro H."/>
            <person name="Schmutz J."/>
            <person name="Grimwood J."/>
            <person name="Lindquist E."/>
            <person name="Lucas S."/>
            <person name="Grigoriev I.V."/>
            <person name="Schmitt R."/>
            <person name="Kirk D."/>
            <person name="Rokhsar D.S."/>
        </authorList>
    </citation>
    <scope>NUCLEOTIDE SEQUENCE [LARGE SCALE GENOMIC DNA]</scope>
    <source>
        <strain evidence="4">f. Nagariensis / Eve</strain>
    </source>
</reference>
<evidence type="ECO:0000256" key="1">
    <source>
        <dbReference type="PROSITE-ProRule" id="PRU00176"/>
    </source>
</evidence>
<dbReference type="InterPro" id="IPR000504">
    <property type="entry name" value="RRM_dom"/>
</dbReference>
<dbReference type="SUPFAM" id="SSF54928">
    <property type="entry name" value="RNA-binding domain, RBD"/>
    <property type="match status" value="1"/>
</dbReference>
<dbReference type="GO" id="GO:0000288">
    <property type="term" value="P:nuclear-transcribed mRNA catabolic process, deadenylation-dependent decay"/>
    <property type="evidence" value="ECO:0007669"/>
    <property type="project" value="TreeGrafter"/>
</dbReference>
<proteinExistence type="predicted"/>
<keyword evidence="1" id="KW-0694">RNA-binding</keyword>
<dbReference type="PANTHER" id="PTHR47093">
    <property type="entry name" value="PROTEIN JSN1-RELATED"/>
    <property type="match status" value="1"/>
</dbReference>
<dbReference type="SMART" id="SM00360">
    <property type="entry name" value="RRM"/>
    <property type="match status" value="1"/>
</dbReference>
<dbReference type="GO" id="GO:0003723">
    <property type="term" value="F:RNA binding"/>
    <property type="evidence" value="ECO:0007669"/>
    <property type="project" value="UniProtKB-UniRule"/>
</dbReference>
<evidence type="ECO:0000313" key="3">
    <source>
        <dbReference type="EMBL" id="EFJ44183.1"/>
    </source>
</evidence>
<feature type="domain" description="RRM" evidence="2">
    <location>
        <begin position="59"/>
        <end position="135"/>
    </location>
</feature>
<dbReference type="STRING" id="3068.D8U806"/>
<dbReference type="CDD" id="cd00590">
    <property type="entry name" value="RRM_SF"/>
    <property type="match status" value="1"/>
</dbReference>
<protein>
    <recommendedName>
        <fullName evidence="2">RRM domain-containing protein</fullName>
    </recommendedName>
</protein>
<dbReference type="Gene3D" id="3.30.70.330">
    <property type="match status" value="1"/>
</dbReference>
<name>D8U806_VOLCA</name>
<dbReference type="InterPro" id="IPR012677">
    <property type="entry name" value="Nucleotide-bd_a/b_plait_sf"/>
</dbReference>
<dbReference type="KEGG" id="vcn:VOLCADRAFT_95588"/>
<evidence type="ECO:0000259" key="2">
    <source>
        <dbReference type="PROSITE" id="PS50102"/>
    </source>
</evidence>
<keyword evidence="4" id="KW-1185">Reference proteome</keyword>
<dbReference type="InterPro" id="IPR035979">
    <property type="entry name" value="RBD_domain_sf"/>
</dbReference>
<dbReference type="PANTHER" id="PTHR47093:SF1">
    <property type="entry name" value="PROTEIN JSN1-RELATED"/>
    <property type="match status" value="1"/>
</dbReference>
<dbReference type="AlphaFoldDB" id="D8U806"/>
<dbReference type="PROSITE" id="PS50102">
    <property type="entry name" value="RRM"/>
    <property type="match status" value="1"/>
</dbReference>
<dbReference type="OrthoDB" id="439808at2759"/>
<sequence length="460" mass="48471">MVGVVRVRRRNGRPASQACLVAAASAGAIVANRGIGGGIGSNGRADGRQGIRREGRPSRHLWLGNVPAESDKPEIERLFGRFGPLESVRVFPGKTFAFVNYLELQHAVAARMGLDGQCEPALSGEKRLIVRYQEELTLVSADSGRAGVNSRGSQAEDPLGFISAAFLVRVVHNDGYPPEPMLNLSNMLNPNNIYYNEELAARYVRMNAGQKAALWAHDVILRATVMEDVATAAAIINADTADGPGHPDTSVSAARLLALARRGNLAAVGPGGAAAGSGFWLPRARAADGPQYRALNSGEGGRDGRIAGGNGLFVVLPTQDALGFQQVANAASLLDLAGAAASVPLGLLEQYGLAPLAATATRPDDAAAVDLLEQQFIAVQQEALLQEHLMAVQQQAALQQEFVTLQQQQQQLMAVLAVAQQTPASLGLELGLVEAMAAIAPPPPQQQQDGLVPRRRELAI</sequence>
<dbReference type="Proteomes" id="UP000001058">
    <property type="component" value="Unassembled WGS sequence"/>
</dbReference>
<gene>
    <name evidence="3" type="ORF">VOLCADRAFT_95588</name>
</gene>
<organism evidence="4">
    <name type="scientific">Volvox carteri f. nagariensis</name>
    <dbReference type="NCBI Taxonomy" id="3068"/>
    <lineage>
        <taxon>Eukaryota</taxon>
        <taxon>Viridiplantae</taxon>
        <taxon>Chlorophyta</taxon>
        <taxon>core chlorophytes</taxon>
        <taxon>Chlorophyceae</taxon>
        <taxon>CS clade</taxon>
        <taxon>Chlamydomonadales</taxon>
        <taxon>Volvocaceae</taxon>
        <taxon>Volvox</taxon>
    </lineage>
</organism>
<evidence type="ECO:0000313" key="4">
    <source>
        <dbReference type="Proteomes" id="UP000001058"/>
    </source>
</evidence>
<dbReference type="GeneID" id="9621456"/>
<dbReference type="EMBL" id="GL378366">
    <property type="protein sequence ID" value="EFJ44183.1"/>
    <property type="molecule type" value="Genomic_DNA"/>
</dbReference>
<dbReference type="Pfam" id="PF00076">
    <property type="entry name" value="RRM_1"/>
    <property type="match status" value="1"/>
</dbReference>
<dbReference type="RefSeq" id="XP_002954777.1">
    <property type="nucleotide sequence ID" value="XM_002954731.1"/>
</dbReference>
<dbReference type="InterPro" id="IPR052645">
    <property type="entry name" value="Pumilio_domain_protein"/>
</dbReference>